<dbReference type="InterPro" id="IPR001114">
    <property type="entry name" value="Adenylosuccinate_synthetase"/>
</dbReference>
<keyword evidence="1" id="KW-0479">Metal-binding</keyword>
<name>A0A8H4LIL3_9HYPO</name>
<dbReference type="SUPFAM" id="SSF52540">
    <property type="entry name" value="P-loop containing nucleoside triphosphate hydrolases"/>
    <property type="match status" value="1"/>
</dbReference>
<comment type="caution">
    <text evidence="2">The sequence shown here is derived from an EMBL/GenBank/DDBJ whole genome shotgun (WGS) entry which is preliminary data.</text>
</comment>
<dbReference type="PANTHER" id="PTHR11846:SF0">
    <property type="entry name" value="ADENYLOSUCCINATE SYNTHETASE"/>
    <property type="match status" value="1"/>
</dbReference>
<comment type="function">
    <text evidence="1">Plays an important role in the de novo pathway and in the salvage pathway of purine nucleotide biosynthesis. Catalyzes the first commited step in the biosynthesis of AMP from IMP.</text>
</comment>
<keyword evidence="3" id="KW-1185">Reference proteome</keyword>
<comment type="subcellular location">
    <subcellularLocation>
        <location evidence="1">Cytoplasm</location>
    </subcellularLocation>
</comment>
<dbReference type="UniPathway" id="UPA00075">
    <property type="reaction ID" value="UER00335"/>
</dbReference>
<dbReference type="Proteomes" id="UP000554235">
    <property type="component" value="Unassembled WGS sequence"/>
</dbReference>
<evidence type="ECO:0000256" key="1">
    <source>
        <dbReference type="HAMAP-Rule" id="MF_03125"/>
    </source>
</evidence>
<keyword evidence="1" id="KW-0342">GTP-binding</keyword>
<reference evidence="2 3" key="1">
    <citation type="submission" date="2020-01" db="EMBL/GenBank/DDBJ databases">
        <title>Identification and distribution of gene clusters putatively required for synthesis of sphingolipid metabolism inhibitors in phylogenetically diverse species of the filamentous fungus Fusarium.</title>
        <authorList>
            <person name="Kim H.-S."/>
            <person name="Busman M."/>
            <person name="Brown D.W."/>
            <person name="Divon H."/>
            <person name="Uhlig S."/>
            <person name="Proctor R.H."/>
        </authorList>
    </citation>
    <scope>NUCLEOTIDE SEQUENCE [LARGE SCALE GENOMIC DNA]</scope>
    <source>
        <strain evidence="2 3">NRRL 20459</strain>
    </source>
</reference>
<dbReference type="GO" id="GO:0005525">
    <property type="term" value="F:GTP binding"/>
    <property type="evidence" value="ECO:0007669"/>
    <property type="project" value="UniProtKB-UniRule"/>
</dbReference>
<comment type="cofactor">
    <cofactor evidence="1">
        <name>Mg(2+)</name>
        <dbReference type="ChEBI" id="CHEBI:18420"/>
    </cofactor>
    <text evidence="1">Binds 1 Mg(2+) ion per subunit.</text>
</comment>
<evidence type="ECO:0000313" key="3">
    <source>
        <dbReference type="Proteomes" id="UP000554235"/>
    </source>
</evidence>
<comment type="similarity">
    <text evidence="1">Belongs to the adenylosuccinate synthetase family.</text>
</comment>
<keyword evidence="1" id="KW-0658">Purine biosynthesis</keyword>
<comment type="pathway">
    <text evidence="1">Purine metabolism; AMP biosynthesis via de novo pathway; AMP from IMP: step 1/2.</text>
</comment>
<dbReference type="GO" id="GO:0000287">
    <property type="term" value="F:magnesium ion binding"/>
    <property type="evidence" value="ECO:0007669"/>
    <property type="project" value="UniProtKB-UniRule"/>
</dbReference>
<organism evidence="2 3">
    <name type="scientific">Fusarium albosuccineum</name>
    <dbReference type="NCBI Taxonomy" id="1237068"/>
    <lineage>
        <taxon>Eukaryota</taxon>
        <taxon>Fungi</taxon>
        <taxon>Dikarya</taxon>
        <taxon>Ascomycota</taxon>
        <taxon>Pezizomycotina</taxon>
        <taxon>Sordariomycetes</taxon>
        <taxon>Hypocreomycetidae</taxon>
        <taxon>Hypocreales</taxon>
        <taxon>Nectriaceae</taxon>
        <taxon>Fusarium</taxon>
        <taxon>Fusarium decemcellulare species complex</taxon>
    </lineage>
</organism>
<proteinExistence type="inferred from homology"/>
<gene>
    <name evidence="2" type="ORF">FALBO_3674</name>
</gene>
<keyword evidence="1" id="KW-0547">Nucleotide-binding</keyword>
<dbReference type="SMART" id="SM00788">
    <property type="entry name" value="Adenylsucc_synt"/>
    <property type="match status" value="1"/>
</dbReference>
<dbReference type="OrthoDB" id="10265645at2759"/>
<protein>
    <recommendedName>
        <fullName evidence="1">Adenylosuccinate synthetase</fullName>
        <shortName evidence="1">AMPSase</shortName>
        <shortName evidence="1">AdSS</shortName>
        <ecNumber evidence="1">6.3.4.4</ecNumber>
    </recommendedName>
    <alternativeName>
        <fullName evidence="1">IMP--aspartate ligase</fullName>
    </alternativeName>
</protein>
<sequence length="102" mass="11681">MANVDNHYTALNLTELDVLDSFPTLKIAIAYKDPETGEEIPSFPPDLKVFERAEVVYHEMSGWNKSTTNAKTYYIEYIEKFVGVKVKWIETGSSRESMITRA</sequence>
<evidence type="ECO:0000313" key="2">
    <source>
        <dbReference type="EMBL" id="KAF4469431.1"/>
    </source>
</evidence>
<keyword evidence="1" id="KW-0460">Magnesium</keyword>
<comment type="caution">
    <text evidence="1">Lacks conserved residue(s) required for the propagation of feature annotation.</text>
</comment>
<dbReference type="InterPro" id="IPR027417">
    <property type="entry name" value="P-loop_NTPase"/>
</dbReference>
<dbReference type="GO" id="GO:0005737">
    <property type="term" value="C:cytoplasm"/>
    <property type="evidence" value="ECO:0007669"/>
    <property type="project" value="UniProtKB-SubCell"/>
</dbReference>
<dbReference type="EMBL" id="JAADYS010000475">
    <property type="protein sequence ID" value="KAF4469431.1"/>
    <property type="molecule type" value="Genomic_DNA"/>
</dbReference>
<comment type="catalytic activity">
    <reaction evidence="1">
        <text>IMP + L-aspartate + GTP = N(6)-(1,2-dicarboxyethyl)-AMP + GDP + phosphate + 2 H(+)</text>
        <dbReference type="Rhea" id="RHEA:15753"/>
        <dbReference type="ChEBI" id="CHEBI:15378"/>
        <dbReference type="ChEBI" id="CHEBI:29991"/>
        <dbReference type="ChEBI" id="CHEBI:37565"/>
        <dbReference type="ChEBI" id="CHEBI:43474"/>
        <dbReference type="ChEBI" id="CHEBI:57567"/>
        <dbReference type="ChEBI" id="CHEBI:58053"/>
        <dbReference type="ChEBI" id="CHEBI:58189"/>
        <dbReference type="EC" id="6.3.4.4"/>
    </reaction>
</comment>
<dbReference type="PANTHER" id="PTHR11846">
    <property type="entry name" value="ADENYLOSUCCINATE SYNTHETASE"/>
    <property type="match status" value="1"/>
</dbReference>
<dbReference type="Pfam" id="PF00709">
    <property type="entry name" value="Adenylsucc_synt"/>
    <property type="match status" value="1"/>
</dbReference>
<comment type="subunit">
    <text evidence="1">Homodimer.</text>
</comment>
<dbReference type="GO" id="GO:0046040">
    <property type="term" value="P:IMP metabolic process"/>
    <property type="evidence" value="ECO:0007669"/>
    <property type="project" value="TreeGrafter"/>
</dbReference>
<dbReference type="AlphaFoldDB" id="A0A8H4LIL3"/>
<keyword evidence="1" id="KW-0963">Cytoplasm</keyword>
<dbReference type="InterPro" id="IPR042111">
    <property type="entry name" value="Adenylosuccinate_synth_dom3"/>
</dbReference>
<dbReference type="Gene3D" id="3.90.170.10">
    <property type="entry name" value="Adenylosuccinate Synthetase, subunit A, domain 3"/>
    <property type="match status" value="1"/>
</dbReference>
<dbReference type="GO" id="GO:0044208">
    <property type="term" value="P:'de novo' AMP biosynthetic process"/>
    <property type="evidence" value="ECO:0007669"/>
    <property type="project" value="UniProtKB-UniRule"/>
</dbReference>
<dbReference type="GO" id="GO:0004019">
    <property type="term" value="F:adenylosuccinate synthase activity"/>
    <property type="evidence" value="ECO:0007669"/>
    <property type="project" value="UniProtKB-UniRule"/>
</dbReference>
<accession>A0A8H4LIL3</accession>
<keyword evidence="1" id="KW-0436">Ligase</keyword>
<dbReference type="HAMAP" id="MF_00011">
    <property type="entry name" value="Adenylosucc_synth"/>
    <property type="match status" value="1"/>
</dbReference>
<dbReference type="EC" id="6.3.4.4" evidence="1"/>